<protein>
    <recommendedName>
        <fullName evidence="3">Pilus formation protein N-terminal domain-containing protein</fullName>
    </recommendedName>
</protein>
<gene>
    <name evidence="1" type="ORF">DW206_18070</name>
</gene>
<dbReference type="Proteomes" id="UP000283329">
    <property type="component" value="Unassembled WGS sequence"/>
</dbReference>
<dbReference type="AlphaFoldDB" id="A0A3E5HNU8"/>
<dbReference type="PROSITE" id="PS51257">
    <property type="entry name" value="PROKAR_LIPOPROTEIN"/>
    <property type="match status" value="1"/>
</dbReference>
<dbReference type="RefSeq" id="WP_115484988.1">
    <property type="nucleotide sequence ID" value="NZ_BAABYV010000001.1"/>
</dbReference>
<evidence type="ECO:0008006" key="3">
    <source>
        <dbReference type="Google" id="ProtNLM"/>
    </source>
</evidence>
<evidence type="ECO:0000313" key="2">
    <source>
        <dbReference type="Proteomes" id="UP000283329"/>
    </source>
</evidence>
<dbReference type="Gene3D" id="2.60.40.1080">
    <property type="match status" value="1"/>
</dbReference>
<reference evidence="1 2" key="1">
    <citation type="submission" date="2018-08" db="EMBL/GenBank/DDBJ databases">
        <title>A genome reference for cultivated species of the human gut microbiota.</title>
        <authorList>
            <person name="Zou Y."/>
            <person name="Xue W."/>
            <person name="Luo G."/>
        </authorList>
    </citation>
    <scope>NUCLEOTIDE SEQUENCE [LARGE SCALE GENOMIC DNA]</scope>
    <source>
        <strain evidence="1 2">AM17-48</strain>
    </source>
</reference>
<proteinExistence type="predicted"/>
<sequence length="424" mass="46608">MKQIKYLSFIPFLALLCLMTGCENDKDVYYPYYVNVPLTTHNPVLVEGEVLHIGIGLDGVNYRVESDNEDVVTAEVVGNEILLTGGDIGSTIVRLSDDSYNRALMTVEVRKLQELTLESLPEGVEVLRLDNDGVILREMKILTGNGGYTVTNSAPEAISAEIVEDPDVTGGYKLILGGKANVDQATITVTDSRNMSATLKVRVTNPIRPVLFDKEGTLEGEYVYEGTPQQISFNITSGNGGYTVKSLNEGVATVAISGTTVTVTVVGDGGTTITVTDQEKESRSIDLWVPLNLDDPTPRIYWDGYRADINTAGVSSNGSYATPKDMYWYQQNGEVKDTYYVYFNGGWANNLNCVNAANRNPKFETTINDTKTSYTDKAASAVKLTEFILEKRIGTGPTSHPHIYFISLKTEDGKRGFIVHRWNE</sequence>
<dbReference type="EMBL" id="QRJR01000020">
    <property type="protein sequence ID" value="RHH43005.1"/>
    <property type="molecule type" value="Genomic_DNA"/>
</dbReference>
<comment type="caution">
    <text evidence="1">The sequence shown here is derived from an EMBL/GenBank/DDBJ whole genome shotgun (WGS) entry which is preliminary data.</text>
</comment>
<dbReference type="SUPFAM" id="SSF49373">
    <property type="entry name" value="Invasin/intimin cell-adhesion fragments"/>
    <property type="match status" value="1"/>
</dbReference>
<name>A0A3E5HNU8_BACOV</name>
<dbReference type="InterPro" id="IPR008964">
    <property type="entry name" value="Invasin/intimin_cell_adhesion"/>
</dbReference>
<organism evidence="1 2">
    <name type="scientific">Bacteroides ovatus</name>
    <dbReference type="NCBI Taxonomy" id="28116"/>
    <lineage>
        <taxon>Bacteria</taxon>
        <taxon>Pseudomonadati</taxon>
        <taxon>Bacteroidota</taxon>
        <taxon>Bacteroidia</taxon>
        <taxon>Bacteroidales</taxon>
        <taxon>Bacteroidaceae</taxon>
        <taxon>Bacteroides</taxon>
    </lineage>
</organism>
<evidence type="ECO:0000313" key="1">
    <source>
        <dbReference type="EMBL" id="RHH43005.1"/>
    </source>
</evidence>
<accession>A0A3E5HNU8</accession>